<dbReference type="PROSITE" id="PS00671">
    <property type="entry name" value="D_2_HYDROXYACID_DH_3"/>
    <property type="match status" value="1"/>
</dbReference>
<dbReference type="Gene3D" id="3.40.50.720">
    <property type="entry name" value="NAD(P)-binding Rossmann-like Domain"/>
    <property type="match status" value="2"/>
</dbReference>
<dbReference type="InterPro" id="IPR036291">
    <property type="entry name" value="NAD(P)-bd_dom_sf"/>
</dbReference>
<dbReference type="InterPro" id="IPR029752">
    <property type="entry name" value="D-isomer_DH_CS1"/>
</dbReference>
<keyword evidence="7" id="KW-1185">Reference proteome</keyword>
<dbReference type="GO" id="GO:0005829">
    <property type="term" value="C:cytosol"/>
    <property type="evidence" value="ECO:0007669"/>
    <property type="project" value="TreeGrafter"/>
</dbReference>
<dbReference type="Pfam" id="PF00389">
    <property type="entry name" value="2-Hacid_dh"/>
    <property type="match status" value="1"/>
</dbReference>
<reference evidence="7" key="1">
    <citation type="journal article" date="2013" name="Stand. Genomic Sci.">
        <title>Complete genome sequence of Coriobacterium glomerans type strain (PW2(T)) from the midgut of Pyrrhocoris apterus L. (red soldier bug).</title>
        <authorList>
            <person name="Stackebrandt E."/>
            <person name="Zeytun A."/>
            <person name="Lapidus A."/>
            <person name="Nolan M."/>
            <person name="Lucas S."/>
            <person name="Hammon N."/>
            <person name="Deshpande S."/>
            <person name="Cheng J.F."/>
            <person name="Tapia R."/>
            <person name="Goodwin L.A."/>
            <person name="Pitluck S."/>
            <person name="Liolios K."/>
            <person name="Pagani I."/>
            <person name="Ivanova N."/>
            <person name="Mavromatis K."/>
            <person name="Mikhailova N."/>
            <person name="Huntemann M."/>
            <person name="Pati A."/>
            <person name="Chen A."/>
            <person name="Palaniappan K."/>
            <person name="Chang Y.J."/>
            <person name="Land M."/>
            <person name="Hauser L."/>
            <person name="Rohde M."/>
            <person name="Pukall R."/>
            <person name="Goker M."/>
            <person name="Detter J.C."/>
            <person name="Woyke T."/>
            <person name="Bristow J."/>
            <person name="Eisen J.A."/>
            <person name="Markowitz V."/>
            <person name="Hugenholtz P."/>
            <person name="Kyrpides N.C."/>
            <person name="Klenk H.P."/>
        </authorList>
    </citation>
    <scope>NUCLEOTIDE SEQUENCE</scope>
    <source>
        <strain evidence="7">ATCC 49209 / DSM 20642 / JCM 10262 / PW2</strain>
    </source>
</reference>
<dbReference type="eggNOG" id="COG1052">
    <property type="taxonomic scope" value="Bacteria"/>
</dbReference>
<dbReference type="STRING" id="700015.Corgl_0690"/>
<dbReference type="RefSeq" id="WP_013708547.1">
    <property type="nucleotide sequence ID" value="NC_015389.1"/>
</dbReference>
<dbReference type="GO" id="GO:0030267">
    <property type="term" value="F:glyoxylate reductase (NADPH) activity"/>
    <property type="evidence" value="ECO:0007669"/>
    <property type="project" value="TreeGrafter"/>
</dbReference>
<dbReference type="PANTHER" id="PTHR10996">
    <property type="entry name" value="2-HYDROXYACID DEHYDROGENASE-RELATED"/>
    <property type="match status" value="1"/>
</dbReference>
<dbReference type="SUPFAM" id="SSF52283">
    <property type="entry name" value="Formate/glycerate dehydrogenase catalytic domain-like"/>
    <property type="match status" value="1"/>
</dbReference>
<evidence type="ECO:0000256" key="1">
    <source>
        <dbReference type="ARBA" id="ARBA00005854"/>
    </source>
</evidence>
<dbReference type="OrthoDB" id="9793626at2"/>
<comment type="similarity">
    <text evidence="1 3">Belongs to the D-isomer specific 2-hydroxyacid dehydrogenase family.</text>
</comment>
<dbReference type="KEGG" id="cgo:Corgl_0690"/>
<dbReference type="InterPro" id="IPR050223">
    <property type="entry name" value="D-isomer_2-hydroxyacid_DH"/>
</dbReference>
<feature type="domain" description="D-isomer specific 2-hydroxyacid dehydrogenase catalytic" evidence="4">
    <location>
        <begin position="39"/>
        <end position="307"/>
    </location>
</feature>
<evidence type="ECO:0000256" key="3">
    <source>
        <dbReference type="RuleBase" id="RU003719"/>
    </source>
</evidence>
<dbReference type="AlphaFoldDB" id="F2N7I8"/>
<feature type="domain" description="D-isomer specific 2-hydroxyacid dehydrogenase NAD-binding" evidence="5">
    <location>
        <begin position="113"/>
        <end position="285"/>
    </location>
</feature>
<dbReference type="InterPro" id="IPR006140">
    <property type="entry name" value="D-isomer_DH_NAD-bd"/>
</dbReference>
<dbReference type="GO" id="GO:0016618">
    <property type="term" value="F:hydroxypyruvate reductase [NAD(P)H] activity"/>
    <property type="evidence" value="ECO:0007669"/>
    <property type="project" value="TreeGrafter"/>
</dbReference>
<evidence type="ECO:0000256" key="2">
    <source>
        <dbReference type="ARBA" id="ARBA00023002"/>
    </source>
</evidence>
<name>F2N7I8_CORGP</name>
<protein>
    <submittedName>
        <fullName evidence="6">D-isomer specific 2-hydroxyacid dehydrogenase NAD-binding protein</fullName>
    </submittedName>
</protein>
<organism evidence="6 7">
    <name type="scientific">Coriobacterium glomerans (strain ATCC 49209 / DSM 20642 / JCM 10262 / PW2)</name>
    <dbReference type="NCBI Taxonomy" id="700015"/>
    <lineage>
        <taxon>Bacteria</taxon>
        <taxon>Bacillati</taxon>
        <taxon>Actinomycetota</taxon>
        <taxon>Coriobacteriia</taxon>
        <taxon>Coriobacteriales</taxon>
        <taxon>Coriobacteriaceae</taxon>
        <taxon>Coriobacterium</taxon>
    </lineage>
</organism>
<dbReference type="GO" id="GO:0051287">
    <property type="term" value="F:NAD binding"/>
    <property type="evidence" value="ECO:0007669"/>
    <property type="project" value="InterPro"/>
</dbReference>
<keyword evidence="2 3" id="KW-0560">Oxidoreductase</keyword>
<dbReference type="SUPFAM" id="SSF51735">
    <property type="entry name" value="NAD(P)-binding Rossmann-fold domains"/>
    <property type="match status" value="1"/>
</dbReference>
<dbReference type="EMBL" id="CP002628">
    <property type="protein sequence ID" value="AEB06804.1"/>
    <property type="molecule type" value="Genomic_DNA"/>
</dbReference>
<dbReference type="PROSITE" id="PS00065">
    <property type="entry name" value="D_2_HYDROXYACID_DH_1"/>
    <property type="match status" value="1"/>
</dbReference>
<accession>F2N7I8</accession>
<proteinExistence type="inferred from homology"/>
<dbReference type="InterPro" id="IPR029753">
    <property type="entry name" value="D-isomer_DH_CS"/>
</dbReference>
<dbReference type="PROSITE" id="PS00670">
    <property type="entry name" value="D_2_HYDROXYACID_DH_2"/>
    <property type="match status" value="1"/>
</dbReference>
<evidence type="ECO:0000259" key="5">
    <source>
        <dbReference type="Pfam" id="PF02826"/>
    </source>
</evidence>
<dbReference type="CDD" id="cd12172">
    <property type="entry name" value="PGDH_like_2"/>
    <property type="match status" value="1"/>
</dbReference>
<evidence type="ECO:0000313" key="7">
    <source>
        <dbReference type="Proteomes" id="UP000006851"/>
    </source>
</evidence>
<dbReference type="HOGENOM" id="CLU_019796_1_3_11"/>
<gene>
    <name evidence="6" type="ordered locus">Corgl_0690</name>
</gene>
<dbReference type="Proteomes" id="UP000006851">
    <property type="component" value="Chromosome"/>
</dbReference>
<evidence type="ECO:0000313" key="6">
    <source>
        <dbReference type="EMBL" id="AEB06804.1"/>
    </source>
</evidence>
<dbReference type="Pfam" id="PF02826">
    <property type="entry name" value="2-Hacid_dh_C"/>
    <property type="match status" value="1"/>
</dbReference>
<sequence>MKKVLITPRSFAKNNRDQIFELLSEHGIAPVLNPYGRILTEDDMIRQIHDADGLIVGVDPVTRDVLEAAPKLRAIAKYGVGVDNIDMECALSRGVSVSRTIGANADAVADFTMTLLLAVARRLTEIDSGCHHGDWAKKEALDVYGKRIGVLGLGAIGKGVAKRAQGFDMSVFAYDIVKDEQFIKRNNIIFTDVETIVRECDFITLHLPLTETTRHLLNKNSLKAAKPNLVVVNTARGALLDEASMFDLLATRRIYGLGVDVFEHEPPCDSRLLTLPNVIAGSHTAASSQGATAAMSEMASRNIIRALSLSN</sequence>
<dbReference type="InterPro" id="IPR006139">
    <property type="entry name" value="D-isomer_2_OHA_DH_cat_dom"/>
</dbReference>
<dbReference type="PANTHER" id="PTHR10996:SF283">
    <property type="entry name" value="GLYOXYLATE_HYDROXYPYRUVATE REDUCTASE B"/>
    <property type="match status" value="1"/>
</dbReference>
<evidence type="ECO:0000259" key="4">
    <source>
        <dbReference type="Pfam" id="PF00389"/>
    </source>
</evidence>